<keyword evidence="1" id="KW-0472">Membrane</keyword>
<evidence type="ECO:0000313" key="3">
    <source>
        <dbReference type="Proteomes" id="UP000886998"/>
    </source>
</evidence>
<keyword evidence="1" id="KW-1133">Transmembrane helix</keyword>
<sequence>MLFSMGNPRLYIFLLRILLTFFFSIKSYGGVEGVLRSYPITAFAHLYMSVQPRLFDFLILIYVVGAAETPVSSPMRLRPANWINSTASDSRPVTF</sequence>
<dbReference type="EMBL" id="BMAV01001178">
    <property type="protein sequence ID" value="GFY39053.1"/>
    <property type="molecule type" value="Genomic_DNA"/>
</dbReference>
<dbReference type="AlphaFoldDB" id="A0A8X6WPP8"/>
<protein>
    <submittedName>
        <fullName evidence="2">Uncharacterized protein</fullName>
    </submittedName>
</protein>
<evidence type="ECO:0000313" key="2">
    <source>
        <dbReference type="EMBL" id="GFY39053.1"/>
    </source>
</evidence>
<keyword evidence="1" id="KW-0812">Transmembrane</keyword>
<dbReference type="Proteomes" id="UP000886998">
    <property type="component" value="Unassembled WGS sequence"/>
</dbReference>
<comment type="caution">
    <text evidence="2">The sequence shown here is derived from an EMBL/GenBank/DDBJ whole genome shotgun (WGS) entry which is preliminary data.</text>
</comment>
<reference evidence="2" key="1">
    <citation type="submission" date="2020-08" db="EMBL/GenBank/DDBJ databases">
        <title>Multicomponent nature underlies the extraordinary mechanical properties of spider dragline silk.</title>
        <authorList>
            <person name="Kono N."/>
            <person name="Nakamura H."/>
            <person name="Mori M."/>
            <person name="Yoshida Y."/>
            <person name="Ohtoshi R."/>
            <person name="Malay A.D."/>
            <person name="Moran D.A.P."/>
            <person name="Tomita M."/>
            <person name="Numata K."/>
            <person name="Arakawa K."/>
        </authorList>
    </citation>
    <scope>NUCLEOTIDE SEQUENCE</scope>
</reference>
<keyword evidence="3" id="KW-1185">Reference proteome</keyword>
<name>A0A8X6WPP8_9ARAC</name>
<evidence type="ECO:0000256" key="1">
    <source>
        <dbReference type="SAM" id="Phobius"/>
    </source>
</evidence>
<feature type="transmembrane region" description="Helical" evidence="1">
    <location>
        <begin position="53"/>
        <end position="71"/>
    </location>
</feature>
<organism evidence="2 3">
    <name type="scientific">Trichonephila inaurata madagascariensis</name>
    <dbReference type="NCBI Taxonomy" id="2747483"/>
    <lineage>
        <taxon>Eukaryota</taxon>
        <taxon>Metazoa</taxon>
        <taxon>Ecdysozoa</taxon>
        <taxon>Arthropoda</taxon>
        <taxon>Chelicerata</taxon>
        <taxon>Arachnida</taxon>
        <taxon>Araneae</taxon>
        <taxon>Araneomorphae</taxon>
        <taxon>Entelegynae</taxon>
        <taxon>Araneoidea</taxon>
        <taxon>Nephilidae</taxon>
        <taxon>Trichonephila</taxon>
        <taxon>Trichonephila inaurata</taxon>
    </lineage>
</organism>
<proteinExistence type="predicted"/>
<accession>A0A8X6WPP8</accession>
<gene>
    <name evidence="2" type="ORF">TNIN_291231</name>
</gene>